<dbReference type="Proteomes" id="UP001056436">
    <property type="component" value="Unassembled WGS sequence"/>
</dbReference>
<dbReference type="AlphaFoldDB" id="A0A9P9XD75"/>
<protein>
    <submittedName>
        <fullName evidence="1">Uncharacterized protein</fullName>
    </submittedName>
</protein>
<name>A0A9P9XD75_9PEZI</name>
<evidence type="ECO:0000313" key="1">
    <source>
        <dbReference type="EMBL" id="KAI3548668.1"/>
    </source>
</evidence>
<reference evidence="1" key="1">
    <citation type="submission" date="2019-01" db="EMBL/GenBank/DDBJ databases">
        <title>Colletotrichum abscissum LGMF1257.</title>
        <authorList>
            <person name="Baroncelli R."/>
        </authorList>
    </citation>
    <scope>NUCLEOTIDE SEQUENCE</scope>
    <source>
        <strain evidence="1">Ca142</strain>
    </source>
</reference>
<proteinExistence type="predicted"/>
<gene>
    <name evidence="1" type="ORF">CABS02_08198</name>
</gene>
<keyword evidence="2" id="KW-1185">Reference proteome</keyword>
<organism evidence="1 2">
    <name type="scientific">Colletotrichum abscissum</name>
    <dbReference type="NCBI Taxonomy" id="1671311"/>
    <lineage>
        <taxon>Eukaryota</taxon>
        <taxon>Fungi</taxon>
        <taxon>Dikarya</taxon>
        <taxon>Ascomycota</taxon>
        <taxon>Pezizomycotina</taxon>
        <taxon>Sordariomycetes</taxon>
        <taxon>Hypocreomycetidae</taxon>
        <taxon>Glomerellales</taxon>
        <taxon>Glomerellaceae</taxon>
        <taxon>Colletotrichum</taxon>
        <taxon>Colletotrichum acutatum species complex</taxon>
    </lineage>
</organism>
<evidence type="ECO:0000313" key="2">
    <source>
        <dbReference type="Proteomes" id="UP001056436"/>
    </source>
</evidence>
<sequence>MTHPEGESEDGDSWNQIVEGIFHPVISQVPNRWDDHNSVATPSRTTTESLLEVRSLEDGVSSMFKPAMFHEDLNIFFAQDVL</sequence>
<comment type="caution">
    <text evidence="1">The sequence shown here is derived from an EMBL/GenBank/DDBJ whole genome shotgun (WGS) entry which is preliminary data.</text>
</comment>
<accession>A0A9P9XD75</accession>
<dbReference type="OrthoDB" id="4851649at2759"/>
<dbReference type="EMBL" id="SDAQ01000048">
    <property type="protein sequence ID" value="KAI3548668.1"/>
    <property type="molecule type" value="Genomic_DNA"/>
</dbReference>